<evidence type="ECO:0000313" key="4">
    <source>
        <dbReference type="Proteomes" id="UP000572680"/>
    </source>
</evidence>
<proteinExistence type="predicted"/>
<organism evidence="3 4">
    <name type="scientific">Actinomadura namibiensis</name>
    <dbReference type="NCBI Taxonomy" id="182080"/>
    <lineage>
        <taxon>Bacteria</taxon>
        <taxon>Bacillati</taxon>
        <taxon>Actinomycetota</taxon>
        <taxon>Actinomycetes</taxon>
        <taxon>Streptosporangiales</taxon>
        <taxon>Thermomonosporaceae</taxon>
        <taxon>Actinomadura</taxon>
    </lineage>
</organism>
<protein>
    <recommendedName>
        <fullName evidence="5">PucR C-terminal helix-turn-helix domain-containing protein</fullName>
    </recommendedName>
</protein>
<dbReference type="InterPro" id="IPR025736">
    <property type="entry name" value="PucR_C-HTH_dom"/>
</dbReference>
<dbReference type="AlphaFoldDB" id="A0A7W3LN67"/>
<dbReference type="Pfam" id="PF13556">
    <property type="entry name" value="HTH_30"/>
    <property type="match status" value="1"/>
</dbReference>
<evidence type="ECO:0000313" key="3">
    <source>
        <dbReference type="EMBL" id="MBA8951152.1"/>
    </source>
</evidence>
<dbReference type="EMBL" id="JACJIA010000003">
    <property type="protein sequence ID" value="MBA8951152.1"/>
    <property type="molecule type" value="Genomic_DNA"/>
</dbReference>
<evidence type="ECO:0000259" key="1">
    <source>
        <dbReference type="Pfam" id="PF13556"/>
    </source>
</evidence>
<comment type="caution">
    <text evidence="3">The sequence shown here is derived from an EMBL/GenBank/DDBJ whole genome shotgun (WGS) entry which is preliminary data.</text>
</comment>
<keyword evidence="4" id="KW-1185">Reference proteome</keyword>
<dbReference type="InterPro" id="IPR058663">
    <property type="entry name" value="PucR-like_N"/>
</dbReference>
<dbReference type="PANTHER" id="PTHR33744:SF1">
    <property type="entry name" value="DNA-BINDING TRANSCRIPTIONAL ACTIVATOR ADER"/>
    <property type="match status" value="1"/>
</dbReference>
<accession>A0A7W3LN67</accession>
<evidence type="ECO:0008006" key="5">
    <source>
        <dbReference type="Google" id="ProtNLM"/>
    </source>
</evidence>
<dbReference type="Pfam" id="PF25906">
    <property type="entry name" value="PucR-like_N"/>
    <property type="match status" value="1"/>
</dbReference>
<dbReference type="InterPro" id="IPR042070">
    <property type="entry name" value="PucR_C-HTH_sf"/>
</dbReference>
<evidence type="ECO:0000259" key="2">
    <source>
        <dbReference type="Pfam" id="PF25906"/>
    </source>
</evidence>
<dbReference type="Gene3D" id="1.10.10.2840">
    <property type="entry name" value="PucR C-terminal helix-turn-helix domain"/>
    <property type="match status" value="1"/>
</dbReference>
<sequence length="409" mass="46099">MTQTFDLGEIERRPDRLPRGVAELMRPELPSLAVEMIEEIRRNVPEYGNQANVAYLEALRIGVERALLHFVEQIADPGAPRERHDETYRRLGRFEAQEGRSLDTLQSAFRIGTQVAWRRVMKIAPRYRLPSIVMAQLADTLFSYLDELAALAQEGFLEERREGETQTHRRRLLALLVRVPAPSRRAVAEIAALAEWPPPEEATLVAVPADARCRRAALDDDLLVDLTADEPYLLVPGELTADRERMLTEALPEGRVVAGPTVPVAQAADSLRWARQALLLVESGVLGDGPVTRCDDHLVTLWLLADRALTERLARRHLAGLMSLPEAQRDRLLETLRVWLTTRGTAATIAEELHVHPQTVRYRMRQLENVLGDRLTDPESRFAIEVVLRALWLRERADVPPEPSGNVIG</sequence>
<dbReference type="InterPro" id="IPR051448">
    <property type="entry name" value="CdaR-like_regulators"/>
</dbReference>
<dbReference type="PANTHER" id="PTHR33744">
    <property type="entry name" value="CARBOHYDRATE DIACID REGULATOR"/>
    <property type="match status" value="1"/>
</dbReference>
<name>A0A7W3LN67_ACTNM</name>
<dbReference type="Proteomes" id="UP000572680">
    <property type="component" value="Unassembled WGS sequence"/>
</dbReference>
<dbReference type="RefSeq" id="WP_220509305.1">
    <property type="nucleotide sequence ID" value="NZ_BAAALP010000009.1"/>
</dbReference>
<feature type="domain" description="PucR-like N-terminal" evidence="2">
    <location>
        <begin position="16"/>
        <end position="177"/>
    </location>
</feature>
<gene>
    <name evidence="3" type="ORF">HNR61_002783</name>
</gene>
<feature type="domain" description="PucR C-terminal helix-turn-helix" evidence="1">
    <location>
        <begin position="332"/>
        <end position="390"/>
    </location>
</feature>
<reference evidence="3 4" key="1">
    <citation type="submission" date="2020-08" db="EMBL/GenBank/DDBJ databases">
        <title>Genomic Encyclopedia of Type Strains, Phase IV (KMG-IV): sequencing the most valuable type-strain genomes for metagenomic binning, comparative biology and taxonomic classification.</title>
        <authorList>
            <person name="Goeker M."/>
        </authorList>
    </citation>
    <scope>NUCLEOTIDE SEQUENCE [LARGE SCALE GENOMIC DNA]</scope>
    <source>
        <strain evidence="3 4">DSM 44197</strain>
    </source>
</reference>